<dbReference type="Pfam" id="PF18112">
    <property type="entry name" value="Zn-C2H2_12"/>
    <property type="match status" value="1"/>
</dbReference>
<gene>
    <name evidence="9" type="ORF">C0Q70_03010</name>
</gene>
<dbReference type="Proteomes" id="UP000245119">
    <property type="component" value="Linkage Group LG2"/>
</dbReference>
<feature type="coiled-coil region" evidence="6">
    <location>
        <begin position="48"/>
        <end position="136"/>
    </location>
</feature>
<evidence type="ECO:0000259" key="8">
    <source>
        <dbReference type="PROSITE" id="PS51905"/>
    </source>
</evidence>
<keyword evidence="1" id="KW-0479">Metal-binding</keyword>
<feature type="compositionally biased region" description="Polar residues" evidence="7">
    <location>
        <begin position="379"/>
        <end position="392"/>
    </location>
</feature>
<evidence type="ECO:0000313" key="10">
    <source>
        <dbReference type="Proteomes" id="UP000245119"/>
    </source>
</evidence>
<dbReference type="EMBL" id="PZQS01000002">
    <property type="protein sequence ID" value="PVD36040.1"/>
    <property type="molecule type" value="Genomic_DNA"/>
</dbReference>
<dbReference type="GO" id="GO:0008270">
    <property type="term" value="F:zinc ion binding"/>
    <property type="evidence" value="ECO:0007669"/>
    <property type="project" value="UniProtKB-KW"/>
</dbReference>
<dbReference type="Gene3D" id="6.20.250.40">
    <property type="match status" value="1"/>
</dbReference>
<evidence type="ECO:0000313" key="9">
    <source>
        <dbReference type="EMBL" id="PVD36040.1"/>
    </source>
</evidence>
<evidence type="ECO:0000256" key="4">
    <source>
        <dbReference type="ARBA" id="ARBA00023054"/>
    </source>
</evidence>
<dbReference type="AlphaFoldDB" id="A0A2T7PRM0"/>
<dbReference type="OrthoDB" id="6159840at2759"/>
<protein>
    <recommendedName>
        <fullName evidence="8">UBZ1-type domain-containing protein</fullName>
    </recommendedName>
</protein>
<feature type="region of interest" description="Disordered" evidence="7">
    <location>
        <begin position="464"/>
        <end position="494"/>
    </location>
</feature>
<comment type="caution">
    <text evidence="9">The sequence shown here is derived from an EMBL/GenBank/DDBJ whole genome shotgun (WGS) entry which is preliminary data.</text>
</comment>
<keyword evidence="2 5" id="KW-0863">Zinc-finger</keyword>
<sequence length="612" mass="67699">MNEDNMSYSAQGGAAMPGAVEAQMAAEEGFVTMLQRDLLRQKAQVQRLSTIEVKYQDVLRQNESLKQQLASLSQAVNEKGGNSSSTSVMQLSQQLREMQDRLLATIHEKDALELKHAKLLEEKEQVVKSREELKANQNSRSPKAQSLPCCHPPELYLEVTHMRKVIDSLKKMVLQQRQCLVELESKTSFSSVRSSMSRSVKAISNVELDMMPNGSSRNSGSESSQSWELVNGVQQHAEDAKLLHQASRTLPERVSSRVAAASNSVQNGGSAISNAPSTGAQPVRRASTEVIYRKTEGDSLRQKKVKTEYIRSSQDLANTHLAIWMDHHSQQQTAATDHGDITLPDTSPVPIRGHLAGHPQQQSQQWATLLKKDAADVPHSSTAPSQPLPSQFVQNPPVYYNLERQMSPIRDLPSSYDNVPPTIPFNRVANTINMVRNSDGTSLHVLNQSVMAGARVLRNSADGFAGNRSNALPPASGMTRGSPHEHSDLSSGQTQTHAVNYPYLPSEPVASQTNTTNRAGADRKCPVCGQDFTHISMDEFQTHVFECFDDAEDTSAPETLQPQKNTDSEDRVCPMCEKEFNASFTQTAFEQHVESHFDDTIDRFELLDVTRT</sequence>
<reference evidence="9 10" key="1">
    <citation type="submission" date="2018-04" db="EMBL/GenBank/DDBJ databases">
        <title>The genome of golden apple snail Pomacea canaliculata provides insight into stress tolerance and invasive adaptation.</title>
        <authorList>
            <person name="Liu C."/>
            <person name="Liu B."/>
            <person name="Ren Y."/>
            <person name="Zhang Y."/>
            <person name="Wang H."/>
            <person name="Li S."/>
            <person name="Jiang F."/>
            <person name="Yin L."/>
            <person name="Zhang G."/>
            <person name="Qian W."/>
            <person name="Fan W."/>
        </authorList>
    </citation>
    <scope>NUCLEOTIDE SEQUENCE [LARGE SCALE GENOMIC DNA]</scope>
    <source>
        <strain evidence="9">SZHN2017</strain>
        <tissue evidence="9">Muscle</tissue>
    </source>
</reference>
<evidence type="ECO:0000256" key="5">
    <source>
        <dbReference type="PROSITE-ProRule" id="PRU01253"/>
    </source>
</evidence>
<feature type="region of interest" description="Disordered" evidence="7">
    <location>
        <begin position="253"/>
        <end position="286"/>
    </location>
</feature>
<evidence type="ECO:0000256" key="1">
    <source>
        <dbReference type="ARBA" id="ARBA00022723"/>
    </source>
</evidence>
<feature type="compositionally biased region" description="Low complexity" evidence="7">
    <location>
        <begin position="256"/>
        <end position="265"/>
    </location>
</feature>
<keyword evidence="10" id="KW-1185">Reference proteome</keyword>
<accession>A0A2T7PRM0</accession>
<keyword evidence="3" id="KW-0862">Zinc</keyword>
<dbReference type="InterPro" id="IPR041641">
    <property type="entry name" value="CALCOCO1/2_Zn_UBZ1"/>
</dbReference>
<evidence type="ECO:0000256" key="3">
    <source>
        <dbReference type="ARBA" id="ARBA00022833"/>
    </source>
</evidence>
<evidence type="ECO:0000256" key="2">
    <source>
        <dbReference type="ARBA" id="ARBA00022771"/>
    </source>
</evidence>
<name>A0A2T7PRM0_POMCA</name>
<dbReference type="PROSITE" id="PS51905">
    <property type="entry name" value="ZF_UBZ1"/>
    <property type="match status" value="1"/>
</dbReference>
<organism evidence="9 10">
    <name type="scientific">Pomacea canaliculata</name>
    <name type="common">Golden apple snail</name>
    <dbReference type="NCBI Taxonomy" id="400727"/>
    <lineage>
        <taxon>Eukaryota</taxon>
        <taxon>Metazoa</taxon>
        <taxon>Spiralia</taxon>
        <taxon>Lophotrochozoa</taxon>
        <taxon>Mollusca</taxon>
        <taxon>Gastropoda</taxon>
        <taxon>Caenogastropoda</taxon>
        <taxon>Architaenioglossa</taxon>
        <taxon>Ampullarioidea</taxon>
        <taxon>Ampullariidae</taxon>
        <taxon>Pomacea</taxon>
    </lineage>
</organism>
<evidence type="ECO:0000256" key="6">
    <source>
        <dbReference type="SAM" id="Coils"/>
    </source>
</evidence>
<keyword evidence="4 6" id="KW-0175">Coiled coil</keyword>
<evidence type="ECO:0000256" key="7">
    <source>
        <dbReference type="SAM" id="MobiDB-lite"/>
    </source>
</evidence>
<feature type="compositionally biased region" description="Polar residues" evidence="7">
    <location>
        <begin position="266"/>
        <end position="280"/>
    </location>
</feature>
<feature type="domain" description="UBZ1-type" evidence="8">
    <location>
        <begin position="570"/>
        <end position="596"/>
    </location>
</feature>
<proteinExistence type="predicted"/>
<feature type="region of interest" description="Disordered" evidence="7">
    <location>
        <begin position="331"/>
        <end position="392"/>
    </location>
</feature>